<evidence type="ECO:0000313" key="2">
    <source>
        <dbReference type="Proteomes" id="UP000542695"/>
    </source>
</evidence>
<reference evidence="1 2" key="1">
    <citation type="submission" date="2020-04" db="EMBL/GenBank/DDBJ databases">
        <title>Molecular characterization of pseudomonads from Agaricus bisporus reveal novel blotch 2 pathogens in Western Europe.</title>
        <authorList>
            <person name="Taparia T."/>
            <person name="Krijger M."/>
            <person name="Haynes E."/>
            <person name="Elpinstone J.G."/>
            <person name="Noble R."/>
            <person name="Van Der Wolf J."/>
        </authorList>
    </citation>
    <scope>NUCLEOTIDE SEQUENCE [LARGE SCALE GENOMIC DNA]</scope>
    <source>
        <strain evidence="1 2">P7765</strain>
    </source>
</reference>
<name>A0A7Y7ZGD8_PSEPU</name>
<dbReference type="AlphaFoldDB" id="A0A7Y7ZGD8"/>
<proteinExistence type="predicted"/>
<comment type="caution">
    <text evidence="1">The sequence shown here is derived from an EMBL/GenBank/DDBJ whole genome shotgun (WGS) entry which is preliminary data.</text>
</comment>
<dbReference type="RefSeq" id="WP_177011209.1">
    <property type="nucleotide sequence ID" value="NZ_JACARV010000107.1"/>
</dbReference>
<sequence>MATVQAVYLTDLKELLFPGEGGKVIPVPDRIAETVSPDVLDLRFVKRWAVRNNYLPETAEIGVAC</sequence>
<organism evidence="1 2">
    <name type="scientific">Pseudomonas putida</name>
    <name type="common">Arthrobacter siderocapsulatus</name>
    <dbReference type="NCBI Taxonomy" id="303"/>
    <lineage>
        <taxon>Bacteria</taxon>
        <taxon>Pseudomonadati</taxon>
        <taxon>Pseudomonadota</taxon>
        <taxon>Gammaproteobacteria</taxon>
        <taxon>Pseudomonadales</taxon>
        <taxon>Pseudomonadaceae</taxon>
        <taxon>Pseudomonas</taxon>
    </lineage>
</organism>
<dbReference type="EMBL" id="JACARV010000107">
    <property type="protein sequence ID" value="NWC83847.1"/>
    <property type="molecule type" value="Genomic_DNA"/>
</dbReference>
<dbReference type="Proteomes" id="UP000542695">
    <property type="component" value="Unassembled WGS sequence"/>
</dbReference>
<gene>
    <name evidence="1" type="ORF">HX798_26700</name>
</gene>
<accession>A0A7Y7ZGD8</accession>
<protein>
    <submittedName>
        <fullName evidence="1">Uncharacterized protein</fullName>
    </submittedName>
</protein>
<evidence type="ECO:0000313" key="1">
    <source>
        <dbReference type="EMBL" id="NWC83847.1"/>
    </source>
</evidence>